<proteinExistence type="predicted"/>
<feature type="domain" description="DUF4350" evidence="2">
    <location>
        <begin position="37"/>
        <end position="190"/>
    </location>
</feature>
<feature type="transmembrane region" description="Helical" evidence="1">
    <location>
        <begin position="230"/>
        <end position="247"/>
    </location>
</feature>
<evidence type="ECO:0000256" key="1">
    <source>
        <dbReference type="SAM" id="Phobius"/>
    </source>
</evidence>
<evidence type="ECO:0000259" key="2">
    <source>
        <dbReference type="Pfam" id="PF14258"/>
    </source>
</evidence>
<protein>
    <submittedName>
        <fullName evidence="3">DUF4350 domain-containing protein</fullName>
    </submittedName>
</protein>
<dbReference type="RefSeq" id="WP_190545442.1">
    <property type="nucleotide sequence ID" value="NZ_CAWPNO010000035.1"/>
</dbReference>
<dbReference type="InterPro" id="IPR025646">
    <property type="entry name" value="DUF4350"/>
</dbReference>
<dbReference type="EMBL" id="JACJQH010000013">
    <property type="protein sequence ID" value="MBD2195819.1"/>
    <property type="molecule type" value="Genomic_DNA"/>
</dbReference>
<keyword evidence="4" id="KW-1185">Reference proteome</keyword>
<organism evidence="3 4">
    <name type="scientific">Calothrix parietina FACHB-288</name>
    <dbReference type="NCBI Taxonomy" id="2692896"/>
    <lineage>
        <taxon>Bacteria</taxon>
        <taxon>Bacillati</taxon>
        <taxon>Cyanobacteriota</taxon>
        <taxon>Cyanophyceae</taxon>
        <taxon>Nostocales</taxon>
        <taxon>Calotrichaceae</taxon>
        <taxon>Calothrix</taxon>
    </lineage>
</organism>
<keyword evidence="1" id="KW-0812">Transmembrane</keyword>
<name>A0ABR8A7M1_9CYAN</name>
<accession>A0ABR8A7M1</accession>
<dbReference type="Proteomes" id="UP000658514">
    <property type="component" value="Unassembled WGS sequence"/>
</dbReference>
<comment type="caution">
    <text evidence="3">The sequence shown here is derived from an EMBL/GenBank/DDBJ whole genome shotgun (WGS) entry which is preliminary data.</text>
</comment>
<keyword evidence="1" id="KW-1133">Transmembrane helix</keyword>
<reference evidence="3 4" key="1">
    <citation type="journal article" date="2020" name="ISME J.">
        <title>Comparative genomics reveals insights into cyanobacterial evolution and habitat adaptation.</title>
        <authorList>
            <person name="Chen M.Y."/>
            <person name="Teng W.K."/>
            <person name="Zhao L."/>
            <person name="Hu C.X."/>
            <person name="Zhou Y.K."/>
            <person name="Han B.P."/>
            <person name="Song L.R."/>
            <person name="Shu W.S."/>
        </authorList>
    </citation>
    <scope>NUCLEOTIDE SEQUENCE [LARGE SCALE GENOMIC DNA]</scope>
    <source>
        <strain evidence="3 4">FACHB-288</strain>
    </source>
</reference>
<evidence type="ECO:0000313" key="4">
    <source>
        <dbReference type="Proteomes" id="UP000658514"/>
    </source>
</evidence>
<gene>
    <name evidence="3" type="ORF">H6G24_09985</name>
</gene>
<dbReference type="Pfam" id="PF14258">
    <property type="entry name" value="DUF4350"/>
    <property type="match status" value="1"/>
</dbReference>
<keyword evidence="1" id="KW-0472">Membrane</keyword>
<evidence type="ECO:0000313" key="3">
    <source>
        <dbReference type="EMBL" id="MBD2195819.1"/>
    </source>
</evidence>
<sequence length="369" mass="41674">MQRANRLSLLGAIALVAIVIISLFAAPSNSILNSGSTYNRSADGYGAWYAFMQEQGSSIQRWQKPWDDIKAKTPVTLLQVYSRLNYAVITSQERAWIEKGNIWVILGAQYPVKAAKFQTMQQSPVGNVKIDTRRRQKTDAEEEMLLGDRFGAIVWQTKYGKGKVIFCTTPYLAANAYQDYLSNFKFLADLVSKQNHPIFVDEYIHGYKDADIRQKEGEGDLLTYFANQPLIVAILQAGIFLLVLIWSQNRRFGKPIVLEAPVLDNSEAYIQALAGVLQKAESSDFVVEMVGKEEQLQLQKALGLGEILLEPQALIDIWVEKTGRSAAELVTVLKFKSPKRSMSDKELLSWLGKWQKIQEIQNSKFKIQN</sequence>